<dbReference type="PANTHER" id="PTHR37984:SF5">
    <property type="entry name" value="PROTEIN NYNRIN-LIKE"/>
    <property type="match status" value="1"/>
</dbReference>
<evidence type="ECO:0000259" key="7">
    <source>
        <dbReference type="PROSITE" id="PS50878"/>
    </source>
</evidence>
<evidence type="ECO:0000313" key="8">
    <source>
        <dbReference type="EMBL" id="KAL3388378.1"/>
    </source>
</evidence>
<protein>
    <recommendedName>
        <fullName evidence="1">RNA-directed DNA polymerase</fullName>
        <ecNumber evidence="1">2.7.7.49</ecNumber>
    </recommendedName>
</protein>
<keyword evidence="5" id="KW-0695">RNA-directed DNA polymerase</keyword>
<evidence type="ECO:0000256" key="2">
    <source>
        <dbReference type="ARBA" id="ARBA00022695"/>
    </source>
</evidence>
<keyword evidence="4" id="KW-0255">Endonuclease</keyword>
<dbReference type="Gene3D" id="3.30.70.270">
    <property type="match status" value="2"/>
</dbReference>
<dbReference type="CDD" id="cd09274">
    <property type="entry name" value="RNase_HI_RT_Ty3"/>
    <property type="match status" value="1"/>
</dbReference>
<sequence>MSKNTLIRVINTLSQNDKNFGDPYEITVQEIDEKLSTCEVKNEQTIRKLREIILKNRRVFYKKPGRLINFEYELKLKHEKPFFVKPYPVPLNYRDKVRSELKTLLEWEIIRESSSRYVSPLVVVIKKDKSICLCMDARRLNEQLTEDYVSPCGVEAILQQCYGVTTMSSLDLTSSFYQVALAEDSKKYCSFMFEGKIYEFLVTSLVPFGLKVSSSALIRGLDTAITGMGNHLLNFVDDMLIVSRNEEEHLAHVNELLESLDKHNITLKFKKSEFFKIEVEFLGFTLTKEGIRPQSNKIDLIKSFPPPKNVKQLRSFMGVINFYSKFAQNHASLLFPLLKLVRTSVKWGWGDSENQQFEKIKALFAQEVCLAYPDPAKPYYLQTDASNFALGATLSQMNDDNLECPITFISRTLKGTELAYNTTEKELLAVVWSLHKLNMYLRVAEIFIKTDHHALIFMFKWRFASQRIQRWILSIEDYNLKFEHVKGVHNTVADLLSRYPLYNPGDYDKLGELSIALSKIQRFSKNLFVKLATLASEQRLEPRLKNIIDLLEANDKRIKNKFVLQNGLLCKRQANSNKIVIPLSCIKEQNNSTI</sequence>
<evidence type="ECO:0000256" key="6">
    <source>
        <dbReference type="ARBA" id="ARBA00023268"/>
    </source>
</evidence>
<organism evidence="8 9">
    <name type="scientific">Trichogramma kaykai</name>
    <dbReference type="NCBI Taxonomy" id="54128"/>
    <lineage>
        <taxon>Eukaryota</taxon>
        <taxon>Metazoa</taxon>
        <taxon>Ecdysozoa</taxon>
        <taxon>Arthropoda</taxon>
        <taxon>Hexapoda</taxon>
        <taxon>Insecta</taxon>
        <taxon>Pterygota</taxon>
        <taxon>Neoptera</taxon>
        <taxon>Endopterygota</taxon>
        <taxon>Hymenoptera</taxon>
        <taxon>Apocrita</taxon>
        <taxon>Proctotrupomorpha</taxon>
        <taxon>Chalcidoidea</taxon>
        <taxon>Trichogrammatidae</taxon>
        <taxon>Trichogramma</taxon>
    </lineage>
</organism>
<evidence type="ECO:0000256" key="4">
    <source>
        <dbReference type="ARBA" id="ARBA00022759"/>
    </source>
</evidence>
<keyword evidence="4" id="KW-0378">Hydrolase</keyword>
<dbReference type="InterPro" id="IPR043502">
    <property type="entry name" value="DNA/RNA_pol_sf"/>
</dbReference>
<dbReference type="InterPro" id="IPR000477">
    <property type="entry name" value="RT_dom"/>
</dbReference>
<evidence type="ECO:0000313" key="9">
    <source>
        <dbReference type="Proteomes" id="UP001627154"/>
    </source>
</evidence>
<dbReference type="PROSITE" id="PS50878">
    <property type="entry name" value="RT_POL"/>
    <property type="match status" value="1"/>
</dbReference>
<reference evidence="8 9" key="1">
    <citation type="journal article" date="2024" name="bioRxiv">
        <title>A reference genome for Trichogramma kaykai: A tiny desert-dwelling parasitoid wasp with competing sex-ratio distorters.</title>
        <authorList>
            <person name="Culotta J."/>
            <person name="Lindsey A.R."/>
        </authorList>
    </citation>
    <scope>NUCLEOTIDE SEQUENCE [LARGE SCALE GENOMIC DNA]</scope>
    <source>
        <strain evidence="8 9">KSX58</strain>
    </source>
</reference>
<keyword evidence="2" id="KW-0808">Transferase</keyword>
<name>A0ABD2W5Y5_9HYME</name>
<dbReference type="InterPro" id="IPR050951">
    <property type="entry name" value="Retrovirus_Pol_polyprotein"/>
</dbReference>
<keyword evidence="6" id="KW-0511">Multifunctional enzyme</keyword>
<gene>
    <name evidence="8" type="ORF">TKK_016607</name>
</gene>
<dbReference type="FunFam" id="3.30.70.270:FF:000020">
    <property type="entry name" value="Transposon Tf2-6 polyprotein-like Protein"/>
    <property type="match status" value="1"/>
</dbReference>
<dbReference type="Gene3D" id="3.10.10.10">
    <property type="entry name" value="HIV Type 1 Reverse Transcriptase, subunit A, domain 1"/>
    <property type="match status" value="1"/>
</dbReference>
<dbReference type="FunFam" id="3.10.20.370:FF:000001">
    <property type="entry name" value="Retrovirus-related Pol polyprotein from transposon 17.6-like protein"/>
    <property type="match status" value="1"/>
</dbReference>
<dbReference type="InterPro" id="IPR043128">
    <property type="entry name" value="Rev_trsase/Diguanyl_cyclase"/>
</dbReference>
<feature type="domain" description="Reverse transcriptase" evidence="7">
    <location>
        <begin position="1"/>
        <end position="286"/>
    </location>
</feature>
<evidence type="ECO:0000256" key="1">
    <source>
        <dbReference type="ARBA" id="ARBA00012493"/>
    </source>
</evidence>
<dbReference type="Pfam" id="PF00078">
    <property type="entry name" value="RVT_1"/>
    <property type="match status" value="1"/>
</dbReference>
<keyword evidence="2" id="KW-0548">Nucleotidyltransferase</keyword>
<dbReference type="EC" id="2.7.7.49" evidence="1"/>
<evidence type="ECO:0000256" key="3">
    <source>
        <dbReference type="ARBA" id="ARBA00022722"/>
    </source>
</evidence>
<proteinExistence type="predicted"/>
<dbReference type="Proteomes" id="UP001627154">
    <property type="component" value="Unassembled WGS sequence"/>
</dbReference>
<dbReference type="EMBL" id="JBJJXI010000134">
    <property type="protein sequence ID" value="KAL3388378.1"/>
    <property type="molecule type" value="Genomic_DNA"/>
</dbReference>
<keyword evidence="9" id="KW-1185">Reference proteome</keyword>
<dbReference type="AlphaFoldDB" id="A0ABD2W5Y5"/>
<dbReference type="CDD" id="cd01647">
    <property type="entry name" value="RT_LTR"/>
    <property type="match status" value="1"/>
</dbReference>
<accession>A0ABD2W5Y5</accession>
<dbReference type="PANTHER" id="PTHR37984">
    <property type="entry name" value="PROTEIN CBG26694"/>
    <property type="match status" value="1"/>
</dbReference>
<dbReference type="SUPFAM" id="SSF56672">
    <property type="entry name" value="DNA/RNA polymerases"/>
    <property type="match status" value="1"/>
</dbReference>
<dbReference type="GO" id="GO:0004519">
    <property type="term" value="F:endonuclease activity"/>
    <property type="evidence" value="ECO:0007669"/>
    <property type="project" value="UniProtKB-KW"/>
</dbReference>
<evidence type="ECO:0000256" key="5">
    <source>
        <dbReference type="ARBA" id="ARBA00022918"/>
    </source>
</evidence>
<keyword evidence="3" id="KW-0540">Nuclease</keyword>
<dbReference type="InterPro" id="IPR041577">
    <property type="entry name" value="RT_RNaseH_2"/>
</dbReference>
<comment type="caution">
    <text evidence="8">The sequence shown here is derived from an EMBL/GenBank/DDBJ whole genome shotgun (WGS) entry which is preliminary data.</text>
</comment>
<dbReference type="Pfam" id="PF17919">
    <property type="entry name" value="RT_RNaseH_2"/>
    <property type="match status" value="1"/>
</dbReference>
<dbReference type="GO" id="GO:0003964">
    <property type="term" value="F:RNA-directed DNA polymerase activity"/>
    <property type="evidence" value="ECO:0007669"/>
    <property type="project" value="UniProtKB-KW"/>
</dbReference>